<dbReference type="Proteomes" id="UP000004810">
    <property type="component" value="Unassembled WGS sequence"/>
</dbReference>
<organism evidence="1 2">
    <name type="scientific">Wuchereria bancrofti</name>
    <dbReference type="NCBI Taxonomy" id="6293"/>
    <lineage>
        <taxon>Eukaryota</taxon>
        <taxon>Metazoa</taxon>
        <taxon>Ecdysozoa</taxon>
        <taxon>Nematoda</taxon>
        <taxon>Chromadorea</taxon>
        <taxon>Rhabditida</taxon>
        <taxon>Spirurina</taxon>
        <taxon>Spiruromorpha</taxon>
        <taxon>Filarioidea</taxon>
        <taxon>Onchocercidae</taxon>
        <taxon>Wuchereria</taxon>
    </lineage>
</organism>
<sequence>MREHSDYRWGDYYLSGGRKGKKSWVLELIHTTNQMIPTFNELFDE</sequence>
<name>J9F879_WUCBA</name>
<gene>
    <name evidence="1" type="ORF">WUBG_05543</name>
</gene>
<comment type="caution">
    <text evidence="1">The sequence shown here is derived from an EMBL/GenBank/DDBJ whole genome shotgun (WGS) entry which is preliminary data.</text>
</comment>
<dbReference type="AlphaFoldDB" id="J9F879"/>
<evidence type="ECO:0000313" key="2">
    <source>
        <dbReference type="Proteomes" id="UP000004810"/>
    </source>
</evidence>
<feature type="non-terminal residue" evidence="1">
    <location>
        <position position="45"/>
    </location>
</feature>
<reference evidence="2" key="1">
    <citation type="submission" date="2012-08" db="EMBL/GenBank/DDBJ databases">
        <title>The Genome Sequence of Wuchereria bancrofti.</title>
        <authorList>
            <person name="Nutman T.B."/>
            <person name="Fink D.L."/>
            <person name="Russ C."/>
            <person name="Young S."/>
            <person name="Zeng Q."/>
            <person name="Koehrsen M."/>
            <person name="Alvarado L."/>
            <person name="Berlin A."/>
            <person name="Chapman S.B."/>
            <person name="Chen Z."/>
            <person name="Freedman E."/>
            <person name="Gellesch M."/>
            <person name="Goldberg J."/>
            <person name="Griggs A."/>
            <person name="Gujja S."/>
            <person name="Heilman E.R."/>
            <person name="Heiman D."/>
            <person name="Hepburn T."/>
            <person name="Howarth C."/>
            <person name="Jen D."/>
            <person name="Larson L."/>
            <person name="Lewis B."/>
            <person name="Mehta T."/>
            <person name="Park D."/>
            <person name="Pearson M."/>
            <person name="Roberts A."/>
            <person name="Saif S."/>
            <person name="Shea T."/>
            <person name="Shenoy N."/>
            <person name="Sisk P."/>
            <person name="Stolte C."/>
            <person name="Sykes S."/>
            <person name="Walk T."/>
            <person name="White J."/>
            <person name="Yandava C."/>
            <person name="Haas B."/>
            <person name="Henn M.R."/>
            <person name="Nusbaum C."/>
            <person name="Birren B."/>
        </authorList>
    </citation>
    <scope>NUCLEOTIDE SEQUENCE [LARGE SCALE GENOMIC DNA]</scope>
    <source>
        <strain evidence="2">NA</strain>
    </source>
</reference>
<proteinExistence type="predicted"/>
<evidence type="ECO:0000313" key="1">
    <source>
        <dbReference type="EMBL" id="EJW83544.1"/>
    </source>
</evidence>
<protein>
    <submittedName>
        <fullName evidence="1">Uncharacterized protein</fullName>
    </submittedName>
</protein>
<accession>J9F879</accession>
<dbReference type="EMBL" id="ADBV01002134">
    <property type="protein sequence ID" value="EJW83544.1"/>
    <property type="molecule type" value="Genomic_DNA"/>
</dbReference>